<accession>Q3C0G6</accession>
<geneLocation type="plasmid" evidence="1 2">
    <name>pXCV19</name>
</geneLocation>
<evidence type="ECO:0000313" key="1">
    <source>
        <dbReference type="EMBL" id="CAJ19767.1"/>
    </source>
</evidence>
<evidence type="ECO:0000313" key="2">
    <source>
        <dbReference type="Proteomes" id="UP000007069"/>
    </source>
</evidence>
<sequence>MNQIMDACNSNAIRITLEWRALGDAANAPRYLASDLDALSWEDVRELGLQPA</sequence>
<dbReference type="HOGENOM" id="CLU_3086201_0_0_6"/>
<proteinExistence type="predicted"/>
<protein>
    <submittedName>
        <fullName evidence="1">Uncharacterized protein</fullName>
    </submittedName>
</protein>
<dbReference type="AlphaFoldDB" id="Q3C0G6"/>
<keyword evidence="1" id="KW-0614">Plasmid</keyword>
<dbReference type="Proteomes" id="UP000007069">
    <property type="component" value="Plasmid pXCV19"/>
</dbReference>
<dbReference type="EMBL" id="AM039949">
    <property type="protein sequence ID" value="CAJ19767.1"/>
    <property type="molecule type" value="Genomic_DNA"/>
</dbReference>
<organism evidence="2">
    <name type="scientific">Xanthomonas euvesicatoria pv. vesicatoria (strain 85-10)</name>
    <name type="common">Xanthomonas campestris pv. vesicatoria</name>
    <dbReference type="NCBI Taxonomy" id="316273"/>
    <lineage>
        <taxon>Bacteria</taxon>
        <taxon>Pseudomonadati</taxon>
        <taxon>Pseudomonadota</taxon>
        <taxon>Gammaproteobacteria</taxon>
        <taxon>Lysobacterales</taxon>
        <taxon>Lysobacteraceae</taxon>
        <taxon>Xanthomonas</taxon>
    </lineage>
</organism>
<reference evidence="1 2" key="1">
    <citation type="journal article" date="2005" name="J. Bacteriol.">
        <title>Insights into genome plasticity and pathogenicity of the plant pathogenic Bacterium Xanthomonas campestris pv. vesicatoria revealed by the complete genome sequence.</title>
        <authorList>
            <person name="Thieme F."/>
            <person name="Koebnik R."/>
            <person name="Bekel T."/>
            <person name="Berger C."/>
            <person name="Boch J."/>
            <person name="Buettner D."/>
            <person name="Caldana C."/>
            <person name="Gaigalat L."/>
            <person name="Goesmann A."/>
            <person name="Kay S."/>
            <person name="Kirchner O."/>
            <person name="Lanz C."/>
            <person name="Linke B."/>
            <person name="McHardy A.C."/>
            <person name="Meyer F."/>
            <person name="Mittenhuber G."/>
            <person name="Nies D.H."/>
            <person name="Niesbach-Kloesgen U."/>
            <person name="Patschkowski T."/>
            <person name="Rueckert C."/>
            <person name="Rupp O."/>
            <person name="Schneicker S."/>
            <person name="Schuster S.C."/>
            <person name="Vorhoelter F.J."/>
            <person name="Weber E."/>
            <person name="Puehler A."/>
            <person name="Bonas U."/>
            <person name="Bartels D."/>
            <person name="Kaiser O."/>
        </authorList>
    </citation>
    <scope>NUCLEOTIDE SEQUENCE [LARGE SCALE GENOMIC DNA]</scope>
    <source>
        <strain evidence="1 2">85-10</strain>
        <plasmid evidence="1">pXCV19</plasmid>
    </source>
</reference>
<name>Q3C0G6_XANE5</name>
<gene>
    <name evidence="1" type="ordered locus">XCVb0020</name>
</gene>
<dbReference type="KEGG" id="xcv:XCVb0020"/>